<evidence type="ECO:0000256" key="9">
    <source>
        <dbReference type="ARBA" id="ARBA00031501"/>
    </source>
</evidence>
<keyword evidence="5 10" id="KW-0328">Glycosyltransferase</keyword>
<comment type="similarity">
    <text evidence="2 10">Belongs to the disproportionating enzyme family.</text>
</comment>
<dbReference type="NCBIfam" id="NF011080">
    <property type="entry name" value="PRK14508.1-3"/>
    <property type="match status" value="1"/>
</dbReference>
<dbReference type="Proteomes" id="UP000569092">
    <property type="component" value="Unassembled WGS sequence"/>
</dbReference>
<dbReference type="NCBIfam" id="TIGR00217">
    <property type="entry name" value="malQ"/>
    <property type="match status" value="1"/>
</dbReference>
<evidence type="ECO:0000256" key="2">
    <source>
        <dbReference type="ARBA" id="ARBA00005684"/>
    </source>
</evidence>
<protein>
    <recommendedName>
        <fullName evidence="4 10">4-alpha-glucanotransferase</fullName>
        <ecNumber evidence="3 10">2.4.1.25</ecNumber>
    </recommendedName>
    <alternativeName>
        <fullName evidence="8 10">Amylomaltase</fullName>
    </alternativeName>
    <alternativeName>
        <fullName evidence="9 10">Disproportionating enzyme</fullName>
    </alternativeName>
</protein>
<dbReference type="SUPFAM" id="SSF51445">
    <property type="entry name" value="(Trans)glycosidases"/>
    <property type="match status" value="1"/>
</dbReference>
<evidence type="ECO:0000256" key="10">
    <source>
        <dbReference type="RuleBase" id="RU361207"/>
    </source>
</evidence>
<name>A0A7W8N6X2_9BACT</name>
<keyword evidence="6 10" id="KW-0808">Transferase</keyword>
<feature type="region of interest" description="Disordered" evidence="11">
    <location>
        <begin position="505"/>
        <end position="531"/>
    </location>
</feature>
<dbReference type="Gene3D" id="3.20.20.80">
    <property type="entry name" value="Glycosidases"/>
    <property type="match status" value="1"/>
</dbReference>
<organism evidence="12 13">
    <name type="scientific">Tunturiibacter lichenicola</name>
    <dbReference type="NCBI Taxonomy" id="2051959"/>
    <lineage>
        <taxon>Bacteria</taxon>
        <taxon>Pseudomonadati</taxon>
        <taxon>Acidobacteriota</taxon>
        <taxon>Terriglobia</taxon>
        <taxon>Terriglobales</taxon>
        <taxon>Acidobacteriaceae</taxon>
        <taxon>Tunturiibacter</taxon>
    </lineage>
</organism>
<evidence type="ECO:0000256" key="1">
    <source>
        <dbReference type="ARBA" id="ARBA00000439"/>
    </source>
</evidence>
<dbReference type="PANTHER" id="PTHR32438:SF5">
    <property type="entry name" value="4-ALPHA-GLUCANOTRANSFERASE DPE1, CHLOROPLASTIC_AMYLOPLASTIC"/>
    <property type="match status" value="1"/>
</dbReference>
<evidence type="ECO:0000256" key="5">
    <source>
        <dbReference type="ARBA" id="ARBA00022676"/>
    </source>
</evidence>
<comment type="caution">
    <text evidence="12">The sequence shown here is derived from an EMBL/GenBank/DDBJ whole genome shotgun (WGS) entry which is preliminary data.</text>
</comment>
<dbReference type="PANTHER" id="PTHR32438">
    <property type="entry name" value="4-ALPHA-GLUCANOTRANSFERASE DPE1, CHLOROPLASTIC/AMYLOPLASTIC"/>
    <property type="match status" value="1"/>
</dbReference>
<evidence type="ECO:0000313" key="12">
    <source>
        <dbReference type="EMBL" id="MBB5346066.1"/>
    </source>
</evidence>
<dbReference type="InterPro" id="IPR017853">
    <property type="entry name" value="GH"/>
</dbReference>
<evidence type="ECO:0000256" key="3">
    <source>
        <dbReference type="ARBA" id="ARBA00012560"/>
    </source>
</evidence>
<comment type="catalytic activity">
    <reaction evidence="1 10">
        <text>Transfers a segment of a (1-&gt;4)-alpha-D-glucan to a new position in an acceptor, which may be glucose or a (1-&gt;4)-alpha-D-glucan.</text>
        <dbReference type="EC" id="2.4.1.25"/>
    </reaction>
</comment>
<sequence length="531" mass="60194">MSGEVSNQERQSGVLLHVTSLPSYGGIGDFGPAAYAFVDFLAAAKQRMWQVLPLSPTGYGSSPYSALSAFAGNPLLISLELLVNDGWIAGERLAGLPGHDGPADFDAAFRLKLPLIEEAAGNFLDHAPDNRRASFLRFCEHNSSWLQDYAMFNVLRRMHEYGSWHEWPPEYARRAGDALSKLLNDRGRELAIEQVVQFFFNEQWCALRGYCAKRKIRIMGDVAIFVNYDSADVWTHPEMFELDEELRPVRVSGVPPDYFSVTGQRWGNPLYKWGLLKERGFDWWVARIRRSLTLYDVIRLDHFRGFEAFWSIPAEEETAINGQWVKAPGHELFQRLKEVFGDLPFVAEDLGLITPEVDELREHFGMPGMRILQFGFSDRGAHLYLPHRYVPNTVVYTGTHDNNTTLGWWRDDVTDVERTNVQTYLQKFDHDEDIVWAMIRAAARSVANLCVFPMQDVLHLGSEARMNTPSAGAGNWSWRYGLNAVHPDFATQLAELMAMTDRDGWEKPTEGVEAGKPVEEASKRAELGANV</sequence>
<accession>A0A7W8N6X2</accession>
<evidence type="ECO:0000313" key="13">
    <source>
        <dbReference type="Proteomes" id="UP000569092"/>
    </source>
</evidence>
<keyword evidence="7 10" id="KW-0119">Carbohydrate metabolism</keyword>
<evidence type="ECO:0000256" key="6">
    <source>
        <dbReference type="ARBA" id="ARBA00022679"/>
    </source>
</evidence>
<dbReference type="Pfam" id="PF02446">
    <property type="entry name" value="Glyco_hydro_77"/>
    <property type="match status" value="1"/>
</dbReference>
<feature type="compositionally biased region" description="Basic and acidic residues" evidence="11">
    <location>
        <begin position="516"/>
        <end position="531"/>
    </location>
</feature>
<evidence type="ECO:0000256" key="7">
    <source>
        <dbReference type="ARBA" id="ARBA00023277"/>
    </source>
</evidence>
<evidence type="ECO:0000256" key="4">
    <source>
        <dbReference type="ARBA" id="ARBA00020295"/>
    </source>
</evidence>
<gene>
    <name evidence="12" type="ORF">HDF10_004073</name>
</gene>
<dbReference type="GO" id="GO:0004134">
    <property type="term" value="F:4-alpha-glucanotransferase activity"/>
    <property type="evidence" value="ECO:0007669"/>
    <property type="project" value="UniProtKB-EC"/>
</dbReference>
<dbReference type="InterPro" id="IPR003385">
    <property type="entry name" value="Glyco_hydro_77"/>
</dbReference>
<dbReference type="EC" id="2.4.1.25" evidence="3 10"/>
<reference evidence="12 13" key="1">
    <citation type="submission" date="2020-08" db="EMBL/GenBank/DDBJ databases">
        <title>Genomic Encyclopedia of Type Strains, Phase IV (KMG-V): Genome sequencing to study the core and pangenomes of soil and plant-associated prokaryotes.</title>
        <authorList>
            <person name="Whitman W."/>
        </authorList>
    </citation>
    <scope>NUCLEOTIDE SEQUENCE [LARGE SCALE GENOMIC DNA]</scope>
    <source>
        <strain evidence="12 13">M8US30</strain>
    </source>
</reference>
<dbReference type="GO" id="GO:0005975">
    <property type="term" value="P:carbohydrate metabolic process"/>
    <property type="evidence" value="ECO:0007669"/>
    <property type="project" value="InterPro"/>
</dbReference>
<dbReference type="EMBL" id="JACHDZ010000008">
    <property type="protein sequence ID" value="MBB5346066.1"/>
    <property type="molecule type" value="Genomic_DNA"/>
</dbReference>
<evidence type="ECO:0000256" key="11">
    <source>
        <dbReference type="SAM" id="MobiDB-lite"/>
    </source>
</evidence>
<proteinExistence type="inferred from homology"/>
<dbReference type="AlphaFoldDB" id="A0A7W8N6X2"/>
<evidence type="ECO:0000256" key="8">
    <source>
        <dbReference type="ARBA" id="ARBA00031423"/>
    </source>
</evidence>